<keyword evidence="1" id="KW-0472">Membrane</keyword>
<comment type="caution">
    <text evidence="3">The sequence shown here is derived from an EMBL/GenBank/DDBJ whole genome shotgun (WGS) entry which is preliminary data.</text>
</comment>
<dbReference type="AlphaFoldDB" id="A0A2P8D9T6"/>
<evidence type="ECO:0000313" key="3">
    <source>
        <dbReference type="EMBL" id="PSK93975.1"/>
    </source>
</evidence>
<keyword evidence="1" id="KW-0812">Transmembrane</keyword>
<dbReference type="Gene3D" id="3.40.50.12780">
    <property type="entry name" value="N-terminal domain of ligase-like"/>
    <property type="match status" value="1"/>
</dbReference>
<dbReference type="InterPro" id="IPR042099">
    <property type="entry name" value="ANL_N_sf"/>
</dbReference>
<accession>A0A2P8D9T6</accession>
<dbReference type="Proteomes" id="UP000240572">
    <property type="component" value="Unassembled WGS sequence"/>
</dbReference>
<evidence type="ECO:0000313" key="4">
    <source>
        <dbReference type="Proteomes" id="UP000240572"/>
    </source>
</evidence>
<dbReference type="SUPFAM" id="SSF56801">
    <property type="entry name" value="Acetyl-CoA synthetase-like"/>
    <property type="match status" value="1"/>
</dbReference>
<feature type="transmembrane region" description="Helical" evidence="1">
    <location>
        <begin position="187"/>
        <end position="203"/>
    </location>
</feature>
<gene>
    <name evidence="3" type="ORF">B0I18_101124</name>
</gene>
<keyword evidence="4" id="KW-1185">Reference proteome</keyword>
<reference evidence="3 4" key="1">
    <citation type="submission" date="2018-03" db="EMBL/GenBank/DDBJ databases">
        <title>Genomic Encyclopedia of Type Strains, Phase III (KMG-III): the genomes of soil and plant-associated and newly described type strains.</title>
        <authorList>
            <person name="Whitman W."/>
        </authorList>
    </citation>
    <scope>NUCLEOTIDE SEQUENCE [LARGE SCALE GENOMIC DNA]</scope>
    <source>
        <strain evidence="3 4">CGMCC 1.12700</strain>
    </source>
</reference>
<keyword evidence="1" id="KW-1133">Transmembrane helix</keyword>
<organism evidence="3 4">
    <name type="scientific">Taibaiella chishuiensis</name>
    <dbReference type="NCBI Taxonomy" id="1434707"/>
    <lineage>
        <taxon>Bacteria</taxon>
        <taxon>Pseudomonadati</taxon>
        <taxon>Bacteroidota</taxon>
        <taxon>Chitinophagia</taxon>
        <taxon>Chitinophagales</taxon>
        <taxon>Chitinophagaceae</taxon>
        <taxon>Taibaiella</taxon>
    </lineage>
</organism>
<dbReference type="Pfam" id="PF04443">
    <property type="entry name" value="LuxE"/>
    <property type="match status" value="1"/>
</dbReference>
<dbReference type="GO" id="GO:0047474">
    <property type="term" value="F:long-chain fatty acid--protein ligase activity"/>
    <property type="evidence" value="ECO:0007669"/>
    <property type="project" value="InterPro"/>
</dbReference>
<evidence type="ECO:0000256" key="1">
    <source>
        <dbReference type="SAM" id="Phobius"/>
    </source>
</evidence>
<protein>
    <submittedName>
        <fullName evidence="3">Acyl-protein synthetase LuxE</fullName>
    </submittedName>
</protein>
<proteinExistence type="predicted"/>
<dbReference type="InterPro" id="IPR007534">
    <property type="entry name" value="LuxE"/>
</dbReference>
<feature type="domain" description="Acyl-protein synthetase LuxE" evidence="2">
    <location>
        <begin position="9"/>
        <end position="353"/>
    </location>
</feature>
<dbReference type="GO" id="GO:0008218">
    <property type="term" value="P:bioluminescence"/>
    <property type="evidence" value="ECO:0007669"/>
    <property type="project" value="InterPro"/>
</dbReference>
<dbReference type="RefSeq" id="WP_106520715.1">
    <property type="nucleotide sequence ID" value="NZ_PYGD01000001.1"/>
</dbReference>
<dbReference type="EMBL" id="PYGD01000001">
    <property type="protein sequence ID" value="PSK93975.1"/>
    <property type="molecule type" value="Genomic_DNA"/>
</dbReference>
<name>A0A2P8D9T6_9BACT</name>
<dbReference type="OrthoDB" id="182577at2"/>
<evidence type="ECO:0000259" key="2">
    <source>
        <dbReference type="Pfam" id="PF04443"/>
    </source>
</evidence>
<sequence>MLNDLLNTIQYSLTRDEKNRELLPLLLERHQWHLGSCAAYRDIYNTVFEGSIRQPATLADLPFLPVSAFKNHELKSIPDSEVFKVLTSSGTTGDAVSRIFLNKETAQLQSLALSKIITHVLGKARLPMLIIDSKAVFANKQSYSARGAGILGLSVFGKDHTYVLDDNFEFDEQVLASFLERYDGQPFFIFGFTFMVWLYLFNAKTGKRYDLSKAILIHSGGWKKMTDMAVDNSVFRASLKDRFGLDQIYNFYGMIEQIGSVFLENSDGYLHCPNFADVIIRNPADFSVQPHGVPGLVQVISVLPQSYPGHSLLTEDIGVIMGEDDASNGWKGKYFKVTGRAKKAELRGCSDTFKSR</sequence>